<dbReference type="Proteomes" id="UP001152795">
    <property type="component" value="Unassembled WGS sequence"/>
</dbReference>
<keyword evidence="2" id="KW-1185">Reference proteome</keyword>
<dbReference type="InterPro" id="IPR013087">
    <property type="entry name" value="Znf_C2H2_type"/>
</dbReference>
<dbReference type="EMBL" id="CACRXK020004103">
    <property type="protein sequence ID" value="CAB4001502.1"/>
    <property type="molecule type" value="Genomic_DNA"/>
</dbReference>
<evidence type="ECO:0000313" key="2">
    <source>
        <dbReference type="Proteomes" id="UP001152795"/>
    </source>
</evidence>
<dbReference type="OrthoDB" id="5957169at2759"/>
<gene>
    <name evidence="1" type="ORF">PACLA_8A042348</name>
</gene>
<dbReference type="PROSITE" id="PS50157">
    <property type="entry name" value="ZINC_FINGER_C2H2_2"/>
    <property type="match status" value="1"/>
</dbReference>
<dbReference type="Gene3D" id="3.30.160.60">
    <property type="entry name" value="Classic Zinc Finger"/>
    <property type="match status" value="1"/>
</dbReference>
<dbReference type="PROSITE" id="PS00028">
    <property type="entry name" value="ZINC_FINGER_C2H2_1"/>
    <property type="match status" value="1"/>
</dbReference>
<organism evidence="1 2">
    <name type="scientific">Paramuricea clavata</name>
    <name type="common">Red gorgonian</name>
    <name type="synonym">Violescent sea-whip</name>
    <dbReference type="NCBI Taxonomy" id="317549"/>
    <lineage>
        <taxon>Eukaryota</taxon>
        <taxon>Metazoa</taxon>
        <taxon>Cnidaria</taxon>
        <taxon>Anthozoa</taxon>
        <taxon>Octocorallia</taxon>
        <taxon>Malacalcyonacea</taxon>
        <taxon>Plexauridae</taxon>
        <taxon>Paramuricea</taxon>
    </lineage>
</organism>
<comment type="caution">
    <text evidence="1">The sequence shown here is derived from an EMBL/GenBank/DDBJ whole genome shotgun (WGS) entry which is preliminary data.</text>
</comment>
<proteinExistence type="predicted"/>
<sequence length="258" mass="29908">MSVSRYSCSVECSRCTKNFKSSKSMWRHMMKSHQLSIAPLEFLDENNQPVTLAKPALIESASQLNSYNMWLSTIVERVNEALHPALPGRWTQVEDPCVPDSFVLHFIARIAEETADVVSPHCVKFLTHRGLPYRLKTEKISYKVYDLTAVKNALDEQRDLELRETAAFRHFAEVDDKGKDSCFQKLSMKEKIARMKASSKIGYVEHVQVPTSRSSLVICEGEGRCTREMEIIYWPKLYTFSKQYKFQLRFFIQKCDMQ</sequence>
<name>A0A6S7I5C7_PARCT</name>
<reference evidence="1" key="1">
    <citation type="submission" date="2020-04" db="EMBL/GenBank/DDBJ databases">
        <authorList>
            <person name="Alioto T."/>
            <person name="Alioto T."/>
            <person name="Gomez Garrido J."/>
        </authorList>
    </citation>
    <scope>NUCLEOTIDE SEQUENCE</scope>
    <source>
        <strain evidence="1">A484AB</strain>
    </source>
</reference>
<evidence type="ECO:0000313" key="1">
    <source>
        <dbReference type="EMBL" id="CAB4001502.1"/>
    </source>
</evidence>
<accession>A0A6S7I5C7</accession>
<dbReference type="AlphaFoldDB" id="A0A6S7I5C7"/>
<protein>
    <submittedName>
        <fullName evidence="1">GPI transamidase component PIG-S</fullName>
    </submittedName>
</protein>